<dbReference type="PANTHER" id="PTHR42780:SF1">
    <property type="entry name" value="ISOLEUCINE--TRNA LIGASE, CYTOPLASMIC"/>
    <property type="match status" value="1"/>
</dbReference>
<keyword evidence="5 10" id="KW-0067">ATP-binding</keyword>
<evidence type="ECO:0000256" key="4">
    <source>
        <dbReference type="ARBA" id="ARBA00022741"/>
    </source>
</evidence>
<dbReference type="FunFam" id="3.40.50.620:FF:000133">
    <property type="entry name" value="Isoleucyl-tRNA synthetase, cytoplasmic"/>
    <property type="match status" value="1"/>
</dbReference>
<evidence type="ECO:0000259" key="11">
    <source>
        <dbReference type="Pfam" id="PF00133"/>
    </source>
</evidence>
<keyword evidence="14" id="KW-1185">Reference proteome</keyword>
<sequence length="1204" mass="139833">MSELSIEFSRVPEIINFAEEELKILNYWNNIDAFKTSLKQSKGKSKYSFYDGPPFATGLPHYGHILTGTVKDIVTRYAHQQGYYVERRFGWDCHGLPIEMEIDKLLDIKGPEDIAKIGIKSYNHECRKIVTRYANEWKIIMGRVGRWIDFDNDYKTMYPWYMESVWWVFKQLYLKGLVYHGIKIMPYSTACSTPISNFEAGQNYKNVTDPAITVSLPIIGDKDSAAFLIWTTTPWTLPSNLAICVNSQLLYARVREMSTNAVYVLLKARIETVFKIEDYEILDVFYGCELKGAEYEPVFSYYKYLKPKGAFRVLVDDYVKEQSGTGIVHQAPYFGEDDYRICVEEGIINVGDDPICPIDEKGCFTNPVMEFQGQYFKDADAGIIELLRKKKRLVRLSHIQHSYPFCWRSDTPLMYKAVPSWFIRVEYLSKLLQERNSKTYWVPDFVKEKRFGNWLKEARDWAVSRKRCWGTPIPIWMSNSGDEVLCVGSISELERLTGTKVKDLHRESIDHLTIPSRIPGNPTLQRIPEVFDCWFESGSMPYSQKHFPFEHVNEFFENFPVDIIAEGIDQTRGWFYTLLVLSTNLFGVEPFKNVIATGLVLASDGQKMSKRKKNYPDPIQVISKYGADALRLYLINSPVVRAENLFFKEDGVRDTVKYVLLPWFNAYRFLMQNIEMYVEKRRVHFEFLDSVNEAQNVMDAWILSLTQTLLLQVEEEMTSYRLYNIIPRFIKYFDNLTNWYLRMNRSRLKGETDKHDHLLALLTLFSVTLTITKSMAPFAPFFSEHVYQNMKKLCSLKDESVHFLMYPKPMSNYIKDDTERAVLRMQEVVEMGRTLRDKKSIPTKYPLPELIVIPQSVQYADDIRSLQQYISSEMNLRTITVSCDKTKYGISLQAKPDYKTLGTKFKSDYKPIAKVIESLVDDEINKLIANGCFSKDGEHIDATFVRVAYKTEVSVSKKYVLEVHDDVIVLLDVHPTPDMIEEGTAREIINRIQRLRKKSHLSPMDKVEVFYKASPQYQTIAEKYKEFIENGIKTTFLPKTTHYVSNNQIVVLDHQSFKNGILQIILVSPRDKILPFVKWANVLYNDREGLILLETTRKLLTLNEVMLNVQCLFDIYENISLWCANGQLLNDEQISSLDGETIYVLPSNRECQISLERKQPYCQFLNFVERGISGTIVLENPVGVKTVTEKDYAGIIKKWLKPDP</sequence>
<dbReference type="PRINTS" id="PR00984">
    <property type="entry name" value="TRNASYNTHILE"/>
</dbReference>
<dbReference type="SUPFAM" id="SSF52374">
    <property type="entry name" value="Nucleotidylyl transferase"/>
    <property type="match status" value="1"/>
</dbReference>
<dbReference type="Gene3D" id="3.90.740.10">
    <property type="entry name" value="Valyl/Leucyl/Isoleucyl-tRNA synthetase, editing domain"/>
    <property type="match status" value="1"/>
</dbReference>
<organism evidence="13 14">
    <name type="scientific">Pyrocoelia pectoralis</name>
    <dbReference type="NCBI Taxonomy" id="417401"/>
    <lineage>
        <taxon>Eukaryota</taxon>
        <taxon>Metazoa</taxon>
        <taxon>Ecdysozoa</taxon>
        <taxon>Arthropoda</taxon>
        <taxon>Hexapoda</taxon>
        <taxon>Insecta</taxon>
        <taxon>Pterygota</taxon>
        <taxon>Neoptera</taxon>
        <taxon>Endopterygota</taxon>
        <taxon>Coleoptera</taxon>
        <taxon>Polyphaga</taxon>
        <taxon>Elateriformia</taxon>
        <taxon>Elateroidea</taxon>
        <taxon>Lampyridae</taxon>
        <taxon>Lampyrinae</taxon>
        <taxon>Pyrocoelia</taxon>
    </lineage>
</organism>
<evidence type="ECO:0000259" key="12">
    <source>
        <dbReference type="Pfam" id="PF08264"/>
    </source>
</evidence>
<dbReference type="Pfam" id="PF00133">
    <property type="entry name" value="tRNA-synt_1"/>
    <property type="match status" value="1"/>
</dbReference>
<dbReference type="GO" id="GO:0002161">
    <property type="term" value="F:aminoacyl-tRNA deacylase activity"/>
    <property type="evidence" value="ECO:0007669"/>
    <property type="project" value="InterPro"/>
</dbReference>
<keyword evidence="3 10" id="KW-0436">Ligase</keyword>
<evidence type="ECO:0000313" key="14">
    <source>
        <dbReference type="Proteomes" id="UP001329430"/>
    </source>
</evidence>
<evidence type="ECO:0000256" key="1">
    <source>
        <dbReference type="ARBA" id="ARBA00005594"/>
    </source>
</evidence>
<dbReference type="GO" id="GO:0006428">
    <property type="term" value="P:isoleucyl-tRNA aminoacylation"/>
    <property type="evidence" value="ECO:0007669"/>
    <property type="project" value="InterPro"/>
</dbReference>
<dbReference type="EMBL" id="JAVRBK010000002">
    <property type="protein sequence ID" value="KAK5647496.1"/>
    <property type="molecule type" value="Genomic_DNA"/>
</dbReference>
<evidence type="ECO:0000256" key="7">
    <source>
        <dbReference type="ARBA" id="ARBA00023146"/>
    </source>
</evidence>
<dbReference type="PROSITE" id="PS00178">
    <property type="entry name" value="AA_TRNA_LIGASE_I"/>
    <property type="match status" value="1"/>
</dbReference>
<dbReference type="GO" id="GO:0004822">
    <property type="term" value="F:isoleucine-tRNA ligase activity"/>
    <property type="evidence" value="ECO:0007669"/>
    <property type="project" value="UniProtKB-EC"/>
</dbReference>
<accession>A0AAN7ZSZ8</accession>
<proteinExistence type="inferred from homology"/>
<gene>
    <name evidence="13" type="ORF">RI129_002388</name>
</gene>
<dbReference type="AlphaFoldDB" id="A0AAN7ZSZ8"/>
<evidence type="ECO:0000256" key="5">
    <source>
        <dbReference type="ARBA" id="ARBA00022840"/>
    </source>
</evidence>
<dbReference type="FunFam" id="3.40.50.620:FF:000414">
    <property type="entry name" value="Isoleucine--tRNA ligase, cytoplasmic-like"/>
    <property type="match status" value="1"/>
</dbReference>
<dbReference type="InterPro" id="IPR002301">
    <property type="entry name" value="Ile-tRNA-ligase"/>
</dbReference>
<dbReference type="InterPro" id="IPR009008">
    <property type="entry name" value="Val/Leu/Ile-tRNA-synth_edit"/>
</dbReference>
<keyword evidence="7 10" id="KW-0030">Aminoacyl-tRNA synthetase</keyword>
<reference evidence="13 14" key="1">
    <citation type="journal article" date="2024" name="Insects">
        <title>An Improved Chromosome-Level Genome Assembly of the Firefly Pyrocoelia pectoralis.</title>
        <authorList>
            <person name="Fu X."/>
            <person name="Meyer-Rochow V.B."/>
            <person name="Ballantyne L."/>
            <person name="Zhu X."/>
        </authorList>
    </citation>
    <scope>NUCLEOTIDE SEQUENCE [LARGE SCALE GENOMIC DNA]</scope>
    <source>
        <strain evidence="13">XCY_ONT2</strain>
    </source>
</reference>
<dbReference type="Gene3D" id="1.10.730.10">
    <property type="entry name" value="Isoleucyl-tRNA Synthetase, Domain 1"/>
    <property type="match status" value="1"/>
</dbReference>
<dbReference type="InterPro" id="IPR014729">
    <property type="entry name" value="Rossmann-like_a/b/a_fold"/>
</dbReference>
<dbReference type="Gene3D" id="3.40.50.620">
    <property type="entry name" value="HUPs"/>
    <property type="match status" value="2"/>
</dbReference>
<dbReference type="InterPro" id="IPR002300">
    <property type="entry name" value="aa-tRNA-synth_Ia"/>
</dbReference>
<keyword evidence="6 10" id="KW-0648">Protein biosynthesis</keyword>
<evidence type="ECO:0000313" key="13">
    <source>
        <dbReference type="EMBL" id="KAK5647496.1"/>
    </source>
</evidence>
<dbReference type="Pfam" id="PF19302">
    <property type="entry name" value="DUF5915"/>
    <property type="match status" value="1"/>
</dbReference>
<keyword evidence="4 10" id="KW-0547">Nucleotide-binding</keyword>
<dbReference type="Pfam" id="PF08264">
    <property type="entry name" value="Anticodon_1"/>
    <property type="match status" value="1"/>
</dbReference>
<dbReference type="PANTHER" id="PTHR42780">
    <property type="entry name" value="SOLEUCYL-TRNA SYNTHETASE"/>
    <property type="match status" value="1"/>
</dbReference>
<dbReference type="InterPro" id="IPR033709">
    <property type="entry name" value="Anticodon_Ile_ABEc"/>
</dbReference>
<evidence type="ECO:0000256" key="3">
    <source>
        <dbReference type="ARBA" id="ARBA00022598"/>
    </source>
</evidence>
<dbReference type="EC" id="6.1.1.5" evidence="2"/>
<dbReference type="SUPFAM" id="SSF47323">
    <property type="entry name" value="Anticodon-binding domain of a subclass of class I aminoacyl-tRNA synthetases"/>
    <property type="match status" value="1"/>
</dbReference>
<dbReference type="FunFam" id="1.10.730.10:FF:000004">
    <property type="entry name" value="Isoleucyl-tRNA synthetase, cytoplasmic"/>
    <property type="match status" value="1"/>
</dbReference>
<dbReference type="CDD" id="cd07961">
    <property type="entry name" value="Anticodon_Ia_Ile_ABEc"/>
    <property type="match status" value="1"/>
</dbReference>
<dbReference type="GO" id="GO:0005524">
    <property type="term" value="F:ATP binding"/>
    <property type="evidence" value="ECO:0007669"/>
    <property type="project" value="UniProtKB-KW"/>
</dbReference>
<evidence type="ECO:0000256" key="2">
    <source>
        <dbReference type="ARBA" id="ARBA00013165"/>
    </source>
</evidence>
<evidence type="ECO:0000256" key="10">
    <source>
        <dbReference type="RuleBase" id="RU363035"/>
    </source>
</evidence>
<comment type="similarity">
    <text evidence="1 10">Belongs to the class-I aminoacyl-tRNA synthetase family.</text>
</comment>
<evidence type="ECO:0000256" key="8">
    <source>
        <dbReference type="ARBA" id="ARBA00032665"/>
    </source>
</evidence>
<dbReference type="Proteomes" id="UP001329430">
    <property type="component" value="Chromosome 2"/>
</dbReference>
<dbReference type="InterPro" id="IPR001412">
    <property type="entry name" value="aa-tRNA-synth_I_CS"/>
</dbReference>
<comment type="caution">
    <text evidence="13">The sequence shown here is derived from an EMBL/GenBank/DDBJ whole genome shotgun (WGS) entry which is preliminary data.</text>
</comment>
<dbReference type="NCBIfam" id="TIGR00392">
    <property type="entry name" value="ileS"/>
    <property type="match status" value="1"/>
</dbReference>
<dbReference type="CDD" id="cd00818">
    <property type="entry name" value="IleRS_core"/>
    <property type="match status" value="1"/>
</dbReference>
<protein>
    <recommendedName>
        <fullName evidence="2">isoleucine--tRNA ligase</fullName>
        <ecNumber evidence="2">6.1.1.5</ecNumber>
    </recommendedName>
    <alternativeName>
        <fullName evidence="8">Isoleucyl-tRNA synthetase</fullName>
    </alternativeName>
</protein>
<dbReference type="InterPro" id="IPR009080">
    <property type="entry name" value="tRNAsynth_Ia_anticodon-bd"/>
</dbReference>
<comment type="catalytic activity">
    <reaction evidence="9">
        <text>tRNA(Ile) + L-isoleucine + ATP = L-isoleucyl-tRNA(Ile) + AMP + diphosphate</text>
        <dbReference type="Rhea" id="RHEA:11060"/>
        <dbReference type="Rhea" id="RHEA-COMP:9666"/>
        <dbReference type="Rhea" id="RHEA-COMP:9695"/>
        <dbReference type="ChEBI" id="CHEBI:30616"/>
        <dbReference type="ChEBI" id="CHEBI:33019"/>
        <dbReference type="ChEBI" id="CHEBI:58045"/>
        <dbReference type="ChEBI" id="CHEBI:78442"/>
        <dbReference type="ChEBI" id="CHEBI:78528"/>
        <dbReference type="ChEBI" id="CHEBI:456215"/>
        <dbReference type="EC" id="6.1.1.5"/>
    </reaction>
</comment>
<dbReference type="SUPFAM" id="SSF50677">
    <property type="entry name" value="ValRS/IleRS/LeuRS editing domain"/>
    <property type="match status" value="1"/>
</dbReference>
<evidence type="ECO:0000256" key="9">
    <source>
        <dbReference type="ARBA" id="ARBA00048359"/>
    </source>
</evidence>
<name>A0AAN7ZSZ8_9COLE</name>
<dbReference type="InterPro" id="IPR013155">
    <property type="entry name" value="M/V/L/I-tRNA-synth_anticd-bd"/>
</dbReference>
<feature type="domain" description="Aminoacyl-tRNA synthetase class Ia" evidence="11">
    <location>
        <begin position="24"/>
        <end position="645"/>
    </location>
</feature>
<feature type="domain" description="Methionyl/Valyl/Leucyl/Isoleucyl-tRNA synthetase anticodon-binding" evidence="12">
    <location>
        <begin position="699"/>
        <end position="848"/>
    </location>
</feature>
<dbReference type="GO" id="GO:0000049">
    <property type="term" value="F:tRNA binding"/>
    <property type="evidence" value="ECO:0007669"/>
    <property type="project" value="InterPro"/>
</dbReference>
<dbReference type="InterPro" id="IPR023586">
    <property type="entry name" value="Ile-tRNA-ligase_type2"/>
</dbReference>
<evidence type="ECO:0000256" key="6">
    <source>
        <dbReference type="ARBA" id="ARBA00022917"/>
    </source>
</evidence>